<keyword evidence="4" id="KW-0560">Oxidoreductase</keyword>
<dbReference type="InterPro" id="IPR021067">
    <property type="entry name" value="Glycosyltransferase"/>
</dbReference>
<sequence>MVRILALTLLAVSRLVISADMDSALAADAECGPGEECALNALQQKAVVAQLQSEDSVEKFAAALEEGDEDAEAEAQSLAQQASDKKWAPPPQYGTPYQNPYGQPIGFNPYGAHYGSNPYSVPGVGVGGCLTKIQGSSCMVFDCARSRGPTRCNLQDYFCYCQPGYCSDGKGCAPQMRSALGAALGPRSAQAVVVRVRPGGGRSNLRAAEGAAVFSFAALPTETGEEQAGVLRAHLLLEADYSGGVCLLSELQMQLEEQEGRGPIGGLMLEIEVEPLPPAPAAPGAADAAPARLAELPSADPAMDARDATIFVSIPSYRDPECQYTIRDLFGKAKKPERVFIGVCWQADAKEDAACFLLEPPSHLAANVRVLPLHHRDARGPCYARARIQQELYQDEEYYLQLDSHYRMIPHWDEELLRQLRLCGSRKPILSHSGHSPFTSSTYPSSYTLPEDYRPGEPDQARLHAAQDPVVLCAKEFGSDGFLRITGKTCKGSEFEAPLPGLFWAAGFSFSSATMLREVPYDVELEDLFFGEEPSMASRLWTSGWDFFVPTKVIGYHLWTRKHRPVFRELGGEDQRRRERESQERVRQLLAGAVNAPGQKLGSERSLAEYEEFAGLSFQRQTLSARARRGGFGPEMFREGDPAPPATSPPAAGGYLAPGGGLPSNVASQIQALLGQAPNAAAAADAAPKLLVPALPAEPPRLLELRGVEPQILRRSEVELLNSQGFAMIDGFLQDRCYGQFCSRCKIEPGEALAAVRRALALLRLRPARLGRGESVWSSAAVRGDEMTWLSVPKASDREALWRHGQRALELGAGRSQERGKPGKDIAGSADPCEYDAIKANLQSCFAKKEEPASGARGEVHTSEEAVLAADEQSSECYQELDVLLVAITALQHELDEALNFSSRRLSTMAARYPGKGARYARHRDALPNHDLRRRLTAVYYANEGWREEDGGCLRAHFPAAVGRHVEGAVPGDSEEGSEAWTLDVPPLADRLVLFSSEWLEHEVLPAHAERWAVTSWFY</sequence>
<dbReference type="OrthoDB" id="417787at2759"/>
<organism evidence="9 10">
    <name type="scientific">Symbiodinium natans</name>
    <dbReference type="NCBI Taxonomy" id="878477"/>
    <lineage>
        <taxon>Eukaryota</taxon>
        <taxon>Sar</taxon>
        <taxon>Alveolata</taxon>
        <taxon>Dinophyceae</taxon>
        <taxon>Suessiales</taxon>
        <taxon>Symbiodiniaceae</taxon>
        <taxon>Symbiodinium</taxon>
    </lineage>
</organism>
<accession>A0A812QFJ1</accession>
<dbReference type="InterPro" id="IPR005123">
    <property type="entry name" value="Oxoglu/Fe-dep_dioxygenase_dom"/>
</dbReference>
<dbReference type="EMBL" id="CAJNDS010002238">
    <property type="protein sequence ID" value="CAE7388427.1"/>
    <property type="molecule type" value="Genomic_DNA"/>
</dbReference>
<keyword evidence="10" id="KW-1185">Reference proteome</keyword>
<protein>
    <submittedName>
        <fullName evidence="9">Gnt1 protein</fullName>
    </submittedName>
</protein>
<dbReference type="GO" id="GO:0016705">
    <property type="term" value="F:oxidoreductase activity, acting on paired donors, with incorporation or reduction of molecular oxygen"/>
    <property type="evidence" value="ECO:0007669"/>
    <property type="project" value="InterPro"/>
</dbReference>
<dbReference type="SMART" id="SM00702">
    <property type="entry name" value="P4Hc"/>
    <property type="match status" value="1"/>
</dbReference>
<feature type="chain" id="PRO_5032720179" evidence="7">
    <location>
        <begin position="19"/>
        <end position="1019"/>
    </location>
</feature>
<keyword evidence="2" id="KW-0479">Metal-binding</keyword>
<dbReference type="GO" id="GO:0005506">
    <property type="term" value="F:iron ion binding"/>
    <property type="evidence" value="ECO:0007669"/>
    <property type="project" value="InterPro"/>
</dbReference>
<reference evidence="9" key="1">
    <citation type="submission" date="2021-02" db="EMBL/GenBank/DDBJ databases">
        <authorList>
            <person name="Dougan E. K."/>
            <person name="Rhodes N."/>
            <person name="Thang M."/>
            <person name="Chan C."/>
        </authorList>
    </citation>
    <scope>NUCLEOTIDE SEQUENCE</scope>
</reference>
<evidence type="ECO:0000313" key="9">
    <source>
        <dbReference type="EMBL" id="CAE7388427.1"/>
    </source>
</evidence>
<feature type="signal peptide" evidence="7">
    <location>
        <begin position="1"/>
        <end position="18"/>
    </location>
</feature>
<keyword evidence="3" id="KW-0223">Dioxygenase</keyword>
<dbReference type="AlphaFoldDB" id="A0A812QFJ1"/>
<dbReference type="Pfam" id="PF11397">
    <property type="entry name" value="GlcNAc"/>
    <property type="match status" value="2"/>
</dbReference>
<dbReference type="InterPro" id="IPR006620">
    <property type="entry name" value="Pro_4_hyd_alph"/>
</dbReference>
<evidence type="ECO:0000256" key="3">
    <source>
        <dbReference type="ARBA" id="ARBA00022964"/>
    </source>
</evidence>
<evidence type="ECO:0000256" key="5">
    <source>
        <dbReference type="ARBA" id="ARBA00023004"/>
    </source>
</evidence>
<evidence type="ECO:0000256" key="6">
    <source>
        <dbReference type="SAM" id="MobiDB-lite"/>
    </source>
</evidence>
<dbReference type="GO" id="GO:0051213">
    <property type="term" value="F:dioxygenase activity"/>
    <property type="evidence" value="ECO:0007669"/>
    <property type="project" value="UniProtKB-KW"/>
</dbReference>
<dbReference type="PANTHER" id="PTHR34496">
    <property type="entry name" value="GLCNAC TRANSFERASE-RELATED"/>
    <property type="match status" value="1"/>
</dbReference>
<dbReference type="Proteomes" id="UP000604046">
    <property type="component" value="Unassembled WGS sequence"/>
</dbReference>
<dbReference type="Pfam" id="PF13640">
    <property type="entry name" value="2OG-FeII_Oxy_3"/>
    <property type="match status" value="1"/>
</dbReference>
<dbReference type="PANTHER" id="PTHR34496:SF9">
    <property type="entry name" value="[SKP1-PROTEIN]-HYDROXYPROLINE N-ACETYLGLUCOSAMINYLTRANSFERASE"/>
    <property type="match status" value="1"/>
</dbReference>
<dbReference type="Gene3D" id="2.60.120.620">
    <property type="entry name" value="q2cbj1_9rhob like domain"/>
    <property type="match status" value="1"/>
</dbReference>
<dbReference type="GO" id="GO:0031418">
    <property type="term" value="F:L-ascorbic acid binding"/>
    <property type="evidence" value="ECO:0007669"/>
    <property type="project" value="InterPro"/>
</dbReference>
<evidence type="ECO:0000256" key="1">
    <source>
        <dbReference type="ARBA" id="ARBA00001961"/>
    </source>
</evidence>
<evidence type="ECO:0000259" key="8">
    <source>
        <dbReference type="PROSITE" id="PS51471"/>
    </source>
</evidence>
<evidence type="ECO:0000313" key="10">
    <source>
        <dbReference type="Proteomes" id="UP000604046"/>
    </source>
</evidence>
<comment type="cofactor">
    <cofactor evidence="1">
        <name>L-ascorbate</name>
        <dbReference type="ChEBI" id="CHEBI:38290"/>
    </cofactor>
</comment>
<gene>
    <name evidence="9" type="primary">gnt1</name>
    <name evidence="9" type="ORF">SNAT2548_LOCUS21178</name>
</gene>
<dbReference type="InterPro" id="IPR044862">
    <property type="entry name" value="Pro_4_hyd_alph_FE2OG_OXY"/>
</dbReference>
<comment type="caution">
    <text evidence="9">The sequence shown here is derived from an EMBL/GenBank/DDBJ whole genome shotgun (WGS) entry which is preliminary data.</text>
</comment>
<proteinExistence type="predicted"/>
<evidence type="ECO:0000256" key="4">
    <source>
        <dbReference type="ARBA" id="ARBA00023002"/>
    </source>
</evidence>
<dbReference type="PROSITE" id="PS51471">
    <property type="entry name" value="FE2OG_OXY"/>
    <property type="match status" value="1"/>
</dbReference>
<keyword evidence="7" id="KW-0732">Signal</keyword>
<evidence type="ECO:0000256" key="7">
    <source>
        <dbReference type="SAM" id="SignalP"/>
    </source>
</evidence>
<feature type="region of interest" description="Disordered" evidence="6">
    <location>
        <begin position="71"/>
        <end position="93"/>
    </location>
</feature>
<feature type="domain" description="Fe2OG dioxygenase" evidence="8">
    <location>
        <begin position="904"/>
        <end position="1019"/>
    </location>
</feature>
<name>A0A812QFJ1_9DINO</name>
<evidence type="ECO:0000256" key="2">
    <source>
        <dbReference type="ARBA" id="ARBA00022723"/>
    </source>
</evidence>
<keyword evidence="5" id="KW-0408">Iron</keyword>